<dbReference type="PANTHER" id="PTHR30287">
    <property type="entry name" value="MEMBRANE COMPONENT OF PREDICTED ABC SUPERFAMILY METABOLITE UPTAKE TRANSPORTER"/>
    <property type="match status" value="1"/>
</dbReference>
<protein>
    <submittedName>
        <fullName evidence="11">FtsX-like permease family protein</fullName>
    </submittedName>
</protein>
<feature type="transmembrane region" description="Helical" evidence="7">
    <location>
        <begin position="21"/>
        <end position="42"/>
    </location>
</feature>
<feature type="transmembrane region" description="Helical" evidence="7">
    <location>
        <begin position="759"/>
        <end position="779"/>
    </location>
</feature>
<organism evidence="11 13">
    <name type="scientific">Streptococcus zhangguiae</name>
    <dbReference type="NCBI Taxonomy" id="2664091"/>
    <lineage>
        <taxon>Bacteria</taxon>
        <taxon>Bacillati</taxon>
        <taxon>Bacillota</taxon>
        <taxon>Bacilli</taxon>
        <taxon>Lactobacillales</taxon>
        <taxon>Streptococcaceae</taxon>
        <taxon>Streptococcus</taxon>
    </lineage>
</organism>
<evidence type="ECO:0000313" key="10">
    <source>
        <dbReference type="EMBL" id="MTB64823.1"/>
    </source>
</evidence>
<evidence type="ECO:0000256" key="6">
    <source>
        <dbReference type="SAM" id="Coils"/>
    </source>
</evidence>
<evidence type="ECO:0000256" key="5">
    <source>
        <dbReference type="ARBA" id="ARBA00023136"/>
    </source>
</evidence>
<dbReference type="Proteomes" id="UP000435060">
    <property type="component" value="Unassembled WGS sequence"/>
</dbReference>
<feature type="transmembrane region" description="Helical" evidence="7">
    <location>
        <begin position="634"/>
        <end position="656"/>
    </location>
</feature>
<dbReference type="EMBL" id="WUBJ01000009">
    <property type="protein sequence ID" value="MWV56810.1"/>
    <property type="molecule type" value="Genomic_DNA"/>
</dbReference>
<feature type="transmembrane region" description="Helical" evidence="7">
    <location>
        <begin position="991"/>
        <end position="1010"/>
    </location>
</feature>
<keyword evidence="6" id="KW-0175">Coiled coil</keyword>
<dbReference type="InterPro" id="IPR025857">
    <property type="entry name" value="MacB_PCD"/>
</dbReference>
<reference evidence="10 12" key="2">
    <citation type="submission" date="2019-11" db="EMBL/GenBank/DDBJ databases">
        <title>Streptococcis sp. isolated from the respiratory tract of Marmot.</title>
        <authorList>
            <person name="Zhang G."/>
        </authorList>
    </citation>
    <scope>NUCLEOTIDE SEQUENCE [LARGE SCALE GENOMIC DNA]</scope>
    <source>
        <strain evidence="10">Zg-86</strain>
        <strain evidence="12">zg-86</strain>
    </source>
</reference>
<evidence type="ECO:0000256" key="1">
    <source>
        <dbReference type="ARBA" id="ARBA00004651"/>
    </source>
</evidence>
<name>A0A6I4RFZ9_9STRE</name>
<feature type="domain" description="MacB-like periplasmic core" evidence="9">
    <location>
        <begin position="760"/>
        <end position="958"/>
    </location>
</feature>
<feature type="transmembrane region" description="Helical" evidence="7">
    <location>
        <begin position="1085"/>
        <end position="1103"/>
    </location>
</feature>
<evidence type="ECO:0000313" key="13">
    <source>
        <dbReference type="Proteomes" id="UP000435423"/>
    </source>
</evidence>
<feature type="transmembrane region" description="Helical" evidence="7">
    <location>
        <begin position="593"/>
        <end position="614"/>
    </location>
</feature>
<dbReference type="SUPFAM" id="SSF57997">
    <property type="entry name" value="Tropomyosin"/>
    <property type="match status" value="1"/>
</dbReference>
<feature type="domain" description="ABC3 transporter permease C-terminal" evidence="8">
    <location>
        <begin position="592"/>
        <end position="709"/>
    </location>
</feature>
<keyword evidence="3 7" id="KW-0812">Transmembrane</keyword>
<dbReference type="Pfam" id="PF02687">
    <property type="entry name" value="FtsX"/>
    <property type="match status" value="2"/>
</dbReference>
<dbReference type="EMBL" id="WLCG01000010">
    <property type="protein sequence ID" value="MTB64823.1"/>
    <property type="molecule type" value="Genomic_DNA"/>
</dbReference>
<gene>
    <name evidence="10" type="ORF">GGG87_07420</name>
    <name evidence="11" type="ORF">GGH11_07460</name>
</gene>
<keyword evidence="5 7" id="KW-0472">Membrane</keyword>
<comment type="caution">
    <text evidence="11">The sequence shown here is derived from an EMBL/GenBank/DDBJ whole genome shotgun (WGS) entry which is preliminary data.</text>
</comment>
<keyword evidence="2" id="KW-1003">Cell membrane</keyword>
<evidence type="ECO:0000256" key="7">
    <source>
        <dbReference type="SAM" id="Phobius"/>
    </source>
</evidence>
<dbReference type="PANTHER" id="PTHR30287:SF1">
    <property type="entry name" value="INNER MEMBRANE PROTEIN"/>
    <property type="match status" value="1"/>
</dbReference>
<reference evidence="11 13" key="1">
    <citation type="submission" date="2019-10" db="EMBL/GenBank/DDBJ databases">
        <title>Streptococcis sp, isolated from the respiratory tract of Marmot.</title>
        <authorList>
            <person name="Zhang G."/>
        </authorList>
    </citation>
    <scope>NUCLEOTIDE SEQUENCE [LARGE SCALE GENOMIC DNA]</scope>
    <source>
        <strain evidence="11">Zg-70</strain>
        <strain evidence="13">zg-70</strain>
    </source>
</reference>
<comment type="subcellular location">
    <subcellularLocation>
        <location evidence="1">Cell membrane</location>
        <topology evidence="1">Multi-pass membrane protein</topology>
    </subcellularLocation>
</comment>
<dbReference type="Proteomes" id="UP000435423">
    <property type="component" value="Unassembled WGS sequence"/>
</dbReference>
<dbReference type="GO" id="GO:0005886">
    <property type="term" value="C:plasma membrane"/>
    <property type="evidence" value="ECO:0007669"/>
    <property type="project" value="UniProtKB-SubCell"/>
</dbReference>
<dbReference type="RefSeq" id="WP_154608748.1">
    <property type="nucleotide sequence ID" value="NZ_CP072115.1"/>
</dbReference>
<dbReference type="InterPro" id="IPR003838">
    <property type="entry name" value="ABC3_permease_C"/>
</dbReference>
<dbReference type="Pfam" id="PF12704">
    <property type="entry name" value="MacB_PCD"/>
    <property type="match status" value="1"/>
</dbReference>
<accession>A0A6I4RFZ9</accession>
<evidence type="ECO:0000256" key="3">
    <source>
        <dbReference type="ARBA" id="ARBA00022692"/>
    </source>
</evidence>
<keyword evidence="12" id="KW-1185">Reference proteome</keyword>
<evidence type="ECO:0000259" key="9">
    <source>
        <dbReference type="Pfam" id="PF12704"/>
    </source>
</evidence>
<feature type="transmembrane region" description="Helical" evidence="7">
    <location>
        <begin position="686"/>
        <end position="706"/>
    </location>
</feature>
<evidence type="ECO:0000256" key="2">
    <source>
        <dbReference type="ARBA" id="ARBA00022475"/>
    </source>
</evidence>
<dbReference type="InterPro" id="IPR038766">
    <property type="entry name" value="Membrane_comp_ABC_pdt"/>
</dbReference>
<feature type="domain" description="ABC3 transporter permease C-terminal" evidence="8">
    <location>
        <begin position="994"/>
        <end position="1102"/>
    </location>
</feature>
<keyword evidence="4 7" id="KW-1133">Transmembrane helix</keyword>
<evidence type="ECO:0000256" key="4">
    <source>
        <dbReference type="ARBA" id="ARBA00022989"/>
    </source>
</evidence>
<dbReference type="Gene3D" id="1.10.287.1490">
    <property type="match status" value="1"/>
</dbReference>
<evidence type="ECO:0000313" key="12">
    <source>
        <dbReference type="Proteomes" id="UP000435060"/>
    </source>
</evidence>
<proteinExistence type="predicted"/>
<evidence type="ECO:0000259" key="8">
    <source>
        <dbReference type="Pfam" id="PF02687"/>
    </source>
</evidence>
<feature type="coiled-coil region" evidence="6">
    <location>
        <begin position="251"/>
        <end position="438"/>
    </location>
</feature>
<sequence>MNKKIYWKTIRQSLLSSKGRFFSIFNLMMIGSMAFIGLKVAAPNMEKTAQRYIEQGQVMDLAVMSDLGISQADKKELDRIRGVQIEYAYFKDVTIGAGQEAIRLFSAPKTISRYQLKEGKDPASAREILLSTNLKGTYQIGDRITVQEGNKQARVLKETAFIVTGFADSAEIWGSINLGPASTGTGQLAAYAFVDEAAFDSEVYMMARLRYNDLAAVPYYQAEYKKKVTAYQTTLNEALSDNGKERLASVQKDGQEKIHQANRKIAEADEQLQEAQTKLDAKETELNQGQLRIDQGQEEVDLQTEKMAQIEESLLQAQDGLDSSRNQLEATKKELDNQRSKLDKSRQELGQAEAKLVKAESDLKNKEAELERSAAQIASLQMEFERLTKMIQDQITFALAAGDNPGDLSELVEAQLQLKQLEGDLARQQQAYQEGQAAYEVGKAQYEQESVYYQIGIQQLELGEEQYQLAQTAYQEGEKAYQEGLAQYESGRLAYEAGLEQVTLARSSLKEQQTALNQGRAAFQTAQQEFEKKRISVEQELTKSRKEIQVAQADLARLDTPEYRTYTRDSLPGGNGYANYDSSTKSISAVGNIFPAVLYLVAALVTFMTMTRFVDEERSNIGIFKALGYTNRQIIIKFIVYGLASGLSGTIVGLLLGNFLLAPMISRIITDTTVIGRSGFSFYPKWYLLAILFSLLASVLPAYWVVRRELKDKPAQLLQAKPPVSGAKIFLEYVPIIWQRLSFTQKVTARNILRYKKRMLMTIIGVAGSVALLFAGLGIRSSISQVIDRQFQDLLHYQLVLVKQSRVSQEDKDQVEKALRSPVVQKTLPIAYYGLTETVKGQDDALAISLFISPEKDLSSFVTLRNPKNGQGLLLSDEGAIISQKLAQLYQVDVGDRLTVKVQQEELTLKVAGITEMYAGHFIYLSDVAYQRASGKGYQANADLVMLDKSDKKAVEKVARDFLAMKGVVAVVQNLSLVTLLETIVQSLQSVMLILIVLSILLGIVILYNLTTINMAERIRELSTIKVLGFYDREVTFYIYRETMILSVLGIALGLCAGFFLHRLLLVVIASPAILFAPTVSIDVYLVPIVAVLGILTLLGWLVHHHLSQLDMLEALKSGE</sequence>
<dbReference type="AlphaFoldDB" id="A0A6I4RFZ9"/>
<feature type="transmembrane region" description="Helical" evidence="7">
    <location>
        <begin position="1043"/>
        <end position="1065"/>
    </location>
</feature>
<evidence type="ECO:0000313" key="11">
    <source>
        <dbReference type="EMBL" id="MWV56810.1"/>
    </source>
</evidence>